<protein>
    <recommendedName>
        <fullName evidence="8">GRIP domain-containing protein</fullName>
    </recommendedName>
</protein>
<proteinExistence type="predicted"/>
<sequence length="456" mass="49910">MTGKTSNRSGKGNAKAQANKQTKALPRTIATVHMDSATNLSADGGSAAELAVPSLPETTVLKVNDTDASAVADLEAKIMFLTEQLDATTRQLSERTESYERKAAAMQSLERELQARIATSVKSLEEVSASHDEAKGHVQRLAEDRERVMEHLSEAEDRIEQLNAALVRERNERANTESRLEESREKWQDTIQEIESQLHQATMDRIKAVWRAECLEEELRDVKTYIVDLELKIASMTALPSMDAAESVFLLGRDPMQPQTNSCLSDLHLDAASLLLAHARTAPLLLTASTTSLINASGSLPTPTSPGLGPVHATLSHTNGYSTFTSTTDHINRLNGGASPTPTQGTVAALQVQIREQSQVIGELQTLVRDLEREVCKARLGSAAQADLHLEYLKNVLVKYYTPGEEQYRDLFFNVVAHILKLSEDERELVRNGMDGEHAGVSGAASGKSRGWFGIF</sequence>
<feature type="domain" description="GRIP" evidence="8">
    <location>
        <begin position="383"/>
        <end position="433"/>
    </location>
</feature>
<dbReference type="InterPro" id="IPR051952">
    <property type="entry name" value="Golgi-autophagy_related"/>
</dbReference>
<dbReference type="OrthoDB" id="10658157at2759"/>
<dbReference type="Pfam" id="PF01465">
    <property type="entry name" value="GRIP"/>
    <property type="match status" value="1"/>
</dbReference>
<evidence type="ECO:0000313" key="9">
    <source>
        <dbReference type="EMBL" id="ORZ41557.1"/>
    </source>
</evidence>
<name>A0A1Y2I3X2_9FUNG</name>
<evidence type="ECO:0000256" key="2">
    <source>
        <dbReference type="ARBA" id="ARBA00004496"/>
    </source>
</evidence>
<evidence type="ECO:0000256" key="6">
    <source>
        <dbReference type="SAM" id="Coils"/>
    </source>
</evidence>
<dbReference type="PANTHER" id="PTHR23157">
    <property type="entry name" value="GRIP AND COILED-COIL DOMAIN-CONTAINING PROTEIN 1"/>
    <property type="match status" value="1"/>
</dbReference>
<feature type="coiled-coil region" evidence="6">
    <location>
        <begin position="138"/>
        <end position="232"/>
    </location>
</feature>
<dbReference type="EMBL" id="MCFL01000001">
    <property type="protein sequence ID" value="ORZ41557.1"/>
    <property type="molecule type" value="Genomic_DNA"/>
</dbReference>
<accession>A0A1Y2I3X2</accession>
<evidence type="ECO:0000259" key="8">
    <source>
        <dbReference type="PROSITE" id="PS50913"/>
    </source>
</evidence>
<feature type="compositionally biased region" description="Low complexity" evidence="7">
    <location>
        <begin position="10"/>
        <end position="24"/>
    </location>
</feature>
<comment type="subcellular location">
    <subcellularLocation>
        <location evidence="2">Cytoplasm</location>
    </subcellularLocation>
    <subcellularLocation>
        <location evidence="1">Endomembrane system</location>
        <topology evidence="1">Peripheral membrane protein</topology>
    </subcellularLocation>
</comment>
<feature type="region of interest" description="Disordered" evidence="7">
    <location>
        <begin position="1"/>
        <end position="25"/>
    </location>
</feature>
<organism evidence="9 10">
    <name type="scientific">Catenaria anguillulae PL171</name>
    <dbReference type="NCBI Taxonomy" id="765915"/>
    <lineage>
        <taxon>Eukaryota</taxon>
        <taxon>Fungi</taxon>
        <taxon>Fungi incertae sedis</taxon>
        <taxon>Blastocladiomycota</taxon>
        <taxon>Blastocladiomycetes</taxon>
        <taxon>Blastocladiales</taxon>
        <taxon>Catenariaceae</taxon>
        <taxon>Catenaria</taxon>
    </lineage>
</organism>
<keyword evidence="3" id="KW-0963">Cytoplasm</keyword>
<dbReference type="AlphaFoldDB" id="A0A1Y2I3X2"/>
<dbReference type="PANTHER" id="PTHR23157:SF25">
    <property type="entry name" value="GRIP AND COILED-COIL DOMAIN-CONTAINING PROTEIN 1"/>
    <property type="match status" value="1"/>
</dbReference>
<dbReference type="PROSITE" id="PS50913">
    <property type="entry name" value="GRIP"/>
    <property type="match status" value="1"/>
</dbReference>
<dbReference type="GO" id="GO:0005794">
    <property type="term" value="C:Golgi apparatus"/>
    <property type="evidence" value="ECO:0007669"/>
    <property type="project" value="TreeGrafter"/>
</dbReference>
<evidence type="ECO:0000256" key="5">
    <source>
        <dbReference type="ARBA" id="ARBA00023136"/>
    </source>
</evidence>
<keyword evidence="4 6" id="KW-0175">Coiled coil</keyword>
<reference evidence="9 10" key="1">
    <citation type="submission" date="2016-07" db="EMBL/GenBank/DDBJ databases">
        <title>Pervasive Adenine N6-methylation of Active Genes in Fungi.</title>
        <authorList>
            <consortium name="DOE Joint Genome Institute"/>
            <person name="Mondo S.J."/>
            <person name="Dannebaum R.O."/>
            <person name="Kuo R.C."/>
            <person name="Labutti K."/>
            <person name="Haridas S."/>
            <person name="Kuo A."/>
            <person name="Salamov A."/>
            <person name="Ahrendt S.R."/>
            <person name="Lipzen A."/>
            <person name="Sullivan W."/>
            <person name="Andreopoulos W.B."/>
            <person name="Clum A."/>
            <person name="Lindquist E."/>
            <person name="Daum C."/>
            <person name="Ramamoorthy G.K."/>
            <person name="Gryganskyi A."/>
            <person name="Culley D."/>
            <person name="Magnuson J.K."/>
            <person name="James T.Y."/>
            <person name="O'Malley M.A."/>
            <person name="Stajich J.E."/>
            <person name="Spatafora J.W."/>
            <person name="Visel A."/>
            <person name="Grigoriev I.V."/>
        </authorList>
    </citation>
    <scope>NUCLEOTIDE SEQUENCE [LARGE SCALE GENOMIC DNA]</scope>
    <source>
        <strain evidence="9 10">PL171</strain>
    </source>
</reference>
<evidence type="ECO:0000256" key="4">
    <source>
        <dbReference type="ARBA" id="ARBA00023054"/>
    </source>
</evidence>
<dbReference type="InterPro" id="IPR000237">
    <property type="entry name" value="GRIP_dom"/>
</dbReference>
<keyword evidence="10" id="KW-1185">Reference proteome</keyword>
<evidence type="ECO:0000256" key="3">
    <source>
        <dbReference type="ARBA" id="ARBA00022490"/>
    </source>
</evidence>
<evidence type="ECO:0000256" key="7">
    <source>
        <dbReference type="SAM" id="MobiDB-lite"/>
    </source>
</evidence>
<dbReference type="Proteomes" id="UP000193411">
    <property type="component" value="Unassembled WGS sequence"/>
</dbReference>
<gene>
    <name evidence="9" type="ORF">BCR44DRAFT_1423057</name>
</gene>
<evidence type="ECO:0000313" key="10">
    <source>
        <dbReference type="Proteomes" id="UP000193411"/>
    </source>
</evidence>
<comment type="caution">
    <text evidence="9">The sequence shown here is derived from an EMBL/GenBank/DDBJ whole genome shotgun (WGS) entry which is preliminary data.</text>
</comment>
<keyword evidence="5" id="KW-0472">Membrane</keyword>
<evidence type="ECO:0000256" key="1">
    <source>
        <dbReference type="ARBA" id="ARBA00004184"/>
    </source>
</evidence>